<dbReference type="Pfam" id="PF02201">
    <property type="entry name" value="SWIB"/>
    <property type="match status" value="1"/>
</dbReference>
<dbReference type="PANTHER" id="PTHR46851">
    <property type="entry name" value="OS01G0884500 PROTEIN"/>
    <property type="match status" value="1"/>
</dbReference>
<sequence length="385" mass="43699">MDDYNGNAKGSSRKRSWGSRNLIEFLDSLGRDISNRISENDVATILTNYIRENHLTAKKRNTKTVACDERLRLLFERQEINLVKLPDLVAKHYEQRRLSSSDEMAKRKGTIDAVVSENIKVLYLRKSLVQELAKAPETFESKVVGTSVRIKNPCQLVQVTGVKEGNPVDGHLLQVTNYSYHLEDVTTSVLSDDDFSMEECEELHQRMKNGFVKRLTVVNMEEKVRSLYEDVTKHCVNDDGKIENDIIKPYCEASFEAHQSDKEQQLSDSPVSSSQETLPDGENQPTLTASAGDKDRHGEAFEPATNGITHNNDSISEEHCDPTKVLWFYELPKGQTHGPFSITDLKKWNDDEYFAEIPDFKVWMRGESAESAVSLTKLLSYISKT</sequence>
<comment type="caution">
    <text evidence="5">The sequence shown here is derived from an EMBL/GenBank/DDBJ whole genome shotgun (WGS) entry which is preliminary data.</text>
</comment>
<dbReference type="PROSITE" id="PS50829">
    <property type="entry name" value="GYF"/>
    <property type="match status" value="1"/>
</dbReference>
<dbReference type="EMBL" id="JAAMPC010000077">
    <property type="protein sequence ID" value="KAG2244558.1"/>
    <property type="molecule type" value="Genomic_DNA"/>
</dbReference>
<dbReference type="Pfam" id="PF02213">
    <property type="entry name" value="GYF"/>
    <property type="match status" value="1"/>
</dbReference>
<dbReference type="Proteomes" id="UP000886595">
    <property type="component" value="Unassembled WGS sequence"/>
</dbReference>
<dbReference type="Gene3D" id="3.30.1490.40">
    <property type="match status" value="1"/>
</dbReference>
<dbReference type="SMART" id="SM00719">
    <property type="entry name" value="Plus3"/>
    <property type="match status" value="1"/>
</dbReference>
<dbReference type="Pfam" id="PF03126">
    <property type="entry name" value="Plus-3"/>
    <property type="match status" value="1"/>
</dbReference>
<name>A0A8X7P5Y0_BRACI</name>
<dbReference type="PANTHER" id="PTHR46851:SF6">
    <property type="entry name" value="SWIB_MDM2, PLUS-3 AND GYF DOMAIN-CONTAINING PROTEIN"/>
    <property type="match status" value="1"/>
</dbReference>
<dbReference type="PROSITE" id="PS51360">
    <property type="entry name" value="PLUS3"/>
    <property type="match status" value="1"/>
</dbReference>
<dbReference type="SUPFAM" id="SSF159042">
    <property type="entry name" value="Plus3-like"/>
    <property type="match status" value="1"/>
</dbReference>
<dbReference type="InterPro" id="IPR045894">
    <property type="entry name" value="At5g08430-like"/>
</dbReference>
<dbReference type="Gene3D" id="1.10.245.10">
    <property type="entry name" value="SWIB/MDM2 domain"/>
    <property type="match status" value="1"/>
</dbReference>
<keyword evidence="6" id="KW-1185">Reference proteome</keyword>
<dbReference type="OrthoDB" id="1107116at2759"/>
<feature type="domain" description="DM2" evidence="4">
    <location>
        <begin position="11"/>
        <end position="95"/>
    </location>
</feature>
<evidence type="ECO:0000259" key="2">
    <source>
        <dbReference type="PROSITE" id="PS50829"/>
    </source>
</evidence>
<dbReference type="AlphaFoldDB" id="A0A8X7P5Y0"/>
<gene>
    <name evidence="5" type="ORF">Bca52824_093604</name>
</gene>
<organism evidence="5 6">
    <name type="scientific">Brassica carinata</name>
    <name type="common">Ethiopian mustard</name>
    <name type="synonym">Abyssinian cabbage</name>
    <dbReference type="NCBI Taxonomy" id="52824"/>
    <lineage>
        <taxon>Eukaryota</taxon>
        <taxon>Viridiplantae</taxon>
        <taxon>Streptophyta</taxon>
        <taxon>Embryophyta</taxon>
        <taxon>Tracheophyta</taxon>
        <taxon>Spermatophyta</taxon>
        <taxon>Magnoliopsida</taxon>
        <taxon>eudicotyledons</taxon>
        <taxon>Gunneridae</taxon>
        <taxon>Pentapetalae</taxon>
        <taxon>rosids</taxon>
        <taxon>malvids</taxon>
        <taxon>Brassicales</taxon>
        <taxon>Brassicaceae</taxon>
        <taxon>Brassiceae</taxon>
        <taxon>Brassica</taxon>
    </lineage>
</organism>
<reference evidence="5 6" key="1">
    <citation type="submission" date="2020-02" db="EMBL/GenBank/DDBJ databases">
        <authorList>
            <person name="Ma Q."/>
            <person name="Huang Y."/>
            <person name="Song X."/>
            <person name="Pei D."/>
        </authorList>
    </citation>
    <scope>NUCLEOTIDE SEQUENCE [LARGE SCALE GENOMIC DNA]</scope>
    <source>
        <strain evidence="5">Sxm20200214</strain>
        <tissue evidence="5">Leaf</tissue>
    </source>
</reference>
<proteinExistence type="predicted"/>
<evidence type="ECO:0000259" key="4">
    <source>
        <dbReference type="PROSITE" id="PS51925"/>
    </source>
</evidence>
<feature type="compositionally biased region" description="Polar residues" evidence="1">
    <location>
        <begin position="266"/>
        <end position="289"/>
    </location>
</feature>
<dbReference type="GO" id="GO:0003677">
    <property type="term" value="F:DNA binding"/>
    <property type="evidence" value="ECO:0007669"/>
    <property type="project" value="InterPro"/>
</dbReference>
<evidence type="ECO:0000313" key="6">
    <source>
        <dbReference type="Proteomes" id="UP000886595"/>
    </source>
</evidence>
<evidence type="ECO:0000259" key="3">
    <source>
        <dbReference type="PROSITE" id="PS51360"/>
    </source>
</evidence>
<feature type="domain" description="GYF" evidence="2">
    <location>
        <begin position="324"/>
        <end position="380"/>
    </location>
</feature>
<dbReference type="InterPro" id="IPR035445">
    <property type="entry name" value="GYF-like_dom_sf"/>
</dbReference>
<dbReference type="Gene3D" id="3.90.70.200">
    <property type="entry name" value="Plus-3 domain"/>
    <property type="match status" value="1"/>
</dbReference>
<dbReference type="SUPFAM" id="SSF55277">
    <property type="entry name" value="GYF domain"/>
    <property type="match status" value="1"/>
</dbReference>
<protein>
    <recommendedName>
        <fullName evidence="7">SWIB complex BAF60b domain-containing protein</fullName>
    </recommendedName>
</protein>
<dbReference type="PROSITE" id="PS51925">
    <property type="entry name" value="SWIB_MDM2"/>
    <property type="match status" value="1"/>
</dbReference>
<accession>A0A8X7P5Y0</accession>
<evidence type="ECO:0000256" key="1">
    <source>
        <dbReference type="SAM" id="MobiDB-lite"/>
    </source>
</evidence>
<dbReference type="InterPro" id="IPR003121">
    <property type="entry name" value="SWIB_MDM2_domain"/>
</dbReference>
<feature type="region of interest" description="Disordered" evidence="1">
    <location>
        <begin position="258"/>
        <end position="316"/>
    </location>
</feature>
<dbReference type="InterPro" id="IPR036885">
    <property type="entry name" value="SWIB_MDM2_dom_sf"/>
</dbReference>
<dbReference type="InterPro" id="IPR003169">
    <property type="entry name" value="GYF"/>
</dbReference>
<dbReference type="InterPro" id="IPR036128">
    <property type="entry name" value="Plus3-like_sf"/>
</dbReference>
<dbReference type="SUPFAM" id="SSF47592">
    <property type="entry name" value="SWIB/MDM2 domain"/>
    <property type="match status" value="1"/>
</dbReference>
<feature type="domain" description="Plus3" evidence="3">
    <location>
        <begin position="113"/>
        <end position="232"/>
    </location>
</feature>
<dbReference type="InterPro" id="IPR004343">
    <property type="entry name" value="Plus-3_dom"/>
</dbReference>
<evidence type="ECO:0000313" key="5">
    <source>
        <dbReference type="EMBL" id="KAG2244558.1"/>
    </source>
</evidence>
<evidence type="ECO:0008006" key="7">
    <source>
        <dbReference type="Google" id="ProtNLM"/>
    </source>
</evidence>